<dbReference type="InterPro" id="IPR023214">
    <property type="entry name" value="HAD_sf"/>
</dbReference>
<dbReference type="Gene3D" id="3.40.50.1000">
    <property type="entry name" value="HAD superfamily/HAD-like"/>
    <property type="match status" value="1"/>
</dbReference>
<dbReference type="InterPro" id="IPR006439">
    <property type="entry name" value="HAD-SF_hydro_IA"/>
</dbReference>
<evidence type="ECO:0000256" key="1">
    <source>
        <dbReference type="ARBA" id="ARBA00022801"/>
    </source>
</evidence>
<dbReference type="SFLD" id="SFLDS00003">
    <property type="entry name" value="Haloacid_Dehalogenase"/>
    <property type="match status" value="1"/>
</dbReference>
<keyword evidence="1" id="KW-0378">Hydrolase</keyword>
<dbReference type="PANTHER" id="PTHR43316:SF3">
    <property type="entry name" value="HALOACID DEHALOGENASE, TYPE II (AFU_ORTHOLOGUE AFUA_2G07750)-RELATED"/>
    <property type="match status" value="1"/>
</dbReference>
<evidence type="ECO:0008006" key="3">
    <source>
        <dbReference type="Google" id="ProtNLM"/>
    </source>
</evidence>
<sequence>MKYKAVIFDLFGTLVDMFPLAEYHSTLSEMASILAVSSEDFTRLWLETVNERFTGAFPTLESNIEHICQVIGMSLEDSHITEAVRIRCQFTRRMFKPRPDTIDTLIQFKEAGCKIGLVSDCSSEVPDLWPNTPFISLVDAPIFSCAVGFTKPDPRIYRLVCKRLAVVPRDCLYIGDGGSNELTGASQMGMHTVLIRAPYQDGYDFYRPDAKRWQGPVISRLKEALAFIA</sequence>
<proteinExistence type="predicted"/>
<dbReference type="AlphaFoldDB" id="A0A0F9L4G0"/>
<accession>A0A0F9L4G0</accession>
<dbReference type="InterPro" id="IPR036412">
    <property type="entry name" value="HAD-like_sf"/>
</dbReference>
<dbReference type="SFLD" id="SFLDG01129">
    <property type="entry name" value="C1.5:_HAD__Beta-PGM__Phosphata"/>
    <property type="match status" value="1"/>
</dbReference>
<gene>
    <name evidence="2" type="ORF">LCGC14_1559100</name>
</gene>
<dbReference type="Pfam" id="PF00702">
    <property type="entry name" value="Hydrolase"/>
    <property type="match status" value="1"/>
</dbReference>
<dbReference type="InterPro" id="IPR051540">
    <property type="entry name" value="S-2-haloacid_dehalogenase"/>
</dbReference>
<dbReference type="NCBIfam" id="TIGR01509">
    <property type="entry name" value="HAD-SF-IA-v3"/>
    <property type="match status" value="1"/>
</dbReference>
<dbReference type="PANTHER" id="PTHR43316">
    <property type="entry name" value="HYDROLASE, HALOACID DELAHOGENASE-RELATED"/>
    <property type="match status" value="1"/>
</dbReference>
<organism evidence="2">
    <name type="scientific">marine sediment metagenome</name>
    <dbReference type="NCBI Taxonomy" id="412755"/>
    <lineage>
        <taxon>unclassified sequences</taxon>
        <taxon>metagenomes</taxon>
        <taxon>ecological metagenomes</taxon>
    </lineage>
</organism>
<dbReference type="NCBIfam" id="TIGR01549">
    <property type="entry name" value="HAD-SF-IA-v1"/>
    <property type="match status" value="1"/>
</dbReference>
<protein>
    <recommendedName>
        <fullName evidence="3">Haloacid dehalogenase, type II</fullName>
    </recommendedName>
</protein>
<reference evidence="2" key="1">
    <citation type="journal article" date="2015" name="Nature">
        <title>Complex archaea that bridge the gap between prokaryotes and eukaryotes.</title>
        <authorList>
            <person name="Spang A."/>
            <person name="Saw J.H."/>
            <person name="Jorgensen S.L."/>
            <person name="Zaremba-Niedzwiedzka K."/>
            <person name="Martijn J."/>
            <person name="Lind A.E."/>
            <person name="van Eijk R."/>
            <person name="Schleper C."/>
            <person name="Guy L."/>
            <person name="Ettema T.J."/>
        </authorList>
    </citation>
    <scope>NUCLEOTIDE SEQUENCE</scope>
</reference>
<dbReference type="GO" id="GO:0016787">
    <property type="term" value="F:hydrolase activity"/>
    <property type="evidence" value="ECO:0007669"/>
    <property type="project" value="UniProtKB-KW"/>
</dbReference>
<name>A0A0F9L4G0_9ZZZZ</name>
<dbReference type="EMBL" id="LAZR01012021">
    <property type="protein sequence ID" value="KKM47135.1"/>
    <property type="molecule type" value="Genomic_DNA"/>
</dbReference>
<comment type="caution">
    <text evidence="2">The sequence shown here is derived from an EMBL/GenBank/DDBJ whole genome shotgun (WGS) entry which is preliminary data.</text>
</comment>
<evidence type="ECO:0000313" key="2">
    <source>
        <dbReference type="EMBL" id="KKM47135.1"/>
    </source>
</evidence>
<dbReference type="SUPFAM" id="SSF56784">
    <property type="entry name" value="HAD-like"/>
    <property type="match status" value="1"/>
</dbReference>
<dbReference type="PRINTS" id="PR00413">
    <property type="entry name" value="HADHALOGNASE"/>
</dbReference>